<dbReference type="Proteomes" id="UP001595961">
    <property type="component" value="Unassembled WGS sequence"/>
</dbReference>
<reference evidence="2" key="1">
    <citation type="journal article" date="2019" name="Int. J. Syst. Evol. Microbiol.">
        <title>The Global Catalogue of Microorganisms (GCM) 10K type strain sequencing project: providing services to taxonomists for standard genome sequencing and annotation.</title>
        <authorList>
            <consortium name="The Broad Institute Genomics Platform"/>
            <consortium name="The Broad Institute Genome Sequencing Center for Infectious Disease"/>
            <person name="Wu L."/>
            <person name="Ma J."/>
        </authorList>
    </citation>
    <scope>NUCLEOTIDE SEQUENCE [LARGE SCALE GENOMIC DNA]</scope>
    <source>
        <strain evidence="2">CCM 4481</strain>
    </source>
</reference>
<keyword evidence="2" id="KW-1185">Reference proteome</keyword>
<organism evidence="1 2">
    <name type="scientific">Dyella halodurans</name>
    <dbReference type="NCBI Taxonomy" id="1920171"/>
    <lineage>
        <taxon>Bacteria</taxon>
        <taxon>Pseudomonadati</taxon>
        <taxon>Pseudomonadota</taxon>
        <taxon>Gammaproteobacteria</taxon>
        <taxon>Lysobacterales</taxon>
        <taxon>Rhodanobacteraceae</taxon>
        <taxon>Dyella</taxon>
    </lineage>
</organism>
<dbReference type="EMBL" id="JBHSGA010000020">
    <property type="protein sequence ID" value="MFC4528570.1"/>
    <property type="molecule type" value="Genomic_DNA"/>
</dbReference>
<dbReference type="Pfam" id="PF05988">
    <property type="entry name" value="DUF899"/>
    <property type="match status" value="1"/>
</dbReference>
<protein>
    <submittedName>
        <fullName evidence="1">DUF899 family protein</fullName>
    </submittedName>
</protein>
<name>A0ABV9C7C0_9GAMM</name>
<dbReference type="RefSeq" id="WP_266148088.1">
    <property type="nucleotide sequence ID" value="NZ_CP064028.1"/>
</dbReference>
<comment type="caution">
    <text evidence="1">The sequence shown here is derived from an EMBL/GenBank/DDBJ whole genome shotgun (WGS) entry which is preliminary data.</text>
</comment>
<accession>A0ABV9C7C0</accession>
<proteinExistence type="predicted"/>
<gene>
    <name evidence="1" type="ORF">ACFO5W_18140</name>
</gene>
<evidence type="ECO:0000313" key="1">
    <source>
        <dbReference type="EMBL" id="MFC4528570.1"/>
    </source>
</evidence>
<dbReference type="InterPro" id="IPR010296">
    <property type="entry name" value="DUF899_thioredox"/>
</dbReference>
<evidence type="ECO:0000313" key="2">
    <source>
        <dbReference type="Proteomes" id="UP001595961"/>
    </source>
</evidence>
<sequence>MEQSLHSVRFPGETDAYRRSRDRLLKAEMELRRQVEATAALRRALPPGGPVPIDYSFDDEGDTPVDTDIERQLRLSDLFEDGKDSLVIYNFMYGPAMAQPCPSCSSILDALDGEMPHLRQRTNVAVVAKSPIQRVRHFARERGWRHLHLLSSAHNTYNRDYHGETADGKQMPMLNVFVRRNGQIHHTWGSELMFVAPEPGQDPRHVDPIWPLWHVLDCTPEGRSVDWRPSLTYGGS</sequence>